<reference evidence="4" key="1">
    <citation type="journal article" date="2017" name="Nature">
        <title>The genome of Chenopodium quinoa.</title>
        <authorList>
            <person name="Jarvis D.E."/>
            <person name="Ho Y.S."/>
            <person name="Lightfoot D.J."/>
            <person name="Schmoeckel S.M."/>
            <person name="Li B."/>
            <person name="Borm T.J.A."/>
            <person name="Ohyanagi H."/>
            <person name="Mineta K."/>
            <person name="Michell C.T."/>
            <person name="Saber N."/>
            <person name="Kharbatia N.M."/>
            <person name="Rupper R.R."/>
            <person name="Sharp A.R."/>
            <person name="Dally N."/>
            <person name="Boughton B.A."/>
            <person name="Woo Y.H."/>
            <person name="Gao G."/>
            <person name="Schijlen E.G.W.M."/>
            <person name="Guo X."/>
            <person name="Momin A.A."/>
            <person name="Negrao S."/>
            <person name="Al-Babili S."/>
            <person name="Gehring C."/>
            <person name="Roessner U."/>
            <person name="Jung C."/>
            <person name="Murphy K."/>
            <person name="Arold S.T."/>
            <person name="Gojobori T."/>
            <person name="van der Linden C.G."/>
            <person name="van Loo E.N."/>
            <person name="Jellen E.N."/>
            <person name="Maughan P.J."/>
            <person name="Tester M."/>
        </authorList>
    </citation>
    <scope>NUCLEOTIDE SEQUENCE [LARGE SCALE GENOMIC DNA]</scope>
    <source>
        <strain evidence="4">cv. PI 614886</strain>
    </source>
</reference>
<dbReference type="Pfam" id="PF00067">
    <property type="entry name" value="p450"/>
    <property type="match status" value="1"/>
</dbReference>
<dbReference type="OMA" id="SAIGMDI"/>
<dbReference type="GO" id="GO:0016705">
    <property type="term" value="F:oxidoreductase activity, acting on paired donors, with incorporation or reduction of molecular oxygen"/>
    <property type="evidence" value="ECO:0007669"/>
    <property type="project" value="InterPro"/>
</dbReference>
<keyword evidence="3" id="KW-0503">Monooxygenase</keyword>
<comment type="cofactor">
    <cofactor evidence="2">
        <name>heme</name>
        <dbReference type="ChEBI" id="CHEBI:30413"/>
    </cofactor>
</comment>
<dbReference type="PRINTS" id="PR00463">
    <property type="entry name" value="EP450I"/>
</dbReference>
<dbReference type="SUPFAM" id="SSF48264">
    <property type="entry name" value="Cytochrome P450"/>
    <property type="match status" value="1"/>
</dbReference>
<evidence type="ECO:0008006" key="6">
    <source>
        <dbReference type="Google" id="ProtNLM"/>
    </source>
</evidence>
<organism evidence="4 5">
    <name type="scientific">Chenopodium quinoa</name>
    <name type="common">Quinoa</name>
    <dbReference type="NCBI Taxonomy" id="63459"/>
    <lineage>
        <taxon>Eukaryota</taxon>
        <taxon>Viridiplantae</taxon>
        <taxon>Streptophyta</taxon>
        <taxon>Embryophyta</taxon>
        <taxon>Tracheophyta</taxon>
        <taxon>Spermatophyta</taxon>
        <taxon>Magnoliopsida</taxon>
        <taxon>eudicotyledons</taxon>
        <taxon>Gunneridae</taxon>
        <taxon>Pentapetalae</taxon>
        <taxon>Caryophyllales</taxon>
        <taxon>Chenopodiaceae</taxon>
        <taxon>Chenopodioideae</taxon>
        <taxon>Atripliceae</taxon>
        <taxon>Chenopodium</taxon>
    </lineage>
</organism>
<sequence length="136" mass="15368">MHPPTVFLLPRKASNDVELYGYIVPKNAQVFVNLLAISRDPNHWKNPDMFLPERFLEHEIDLKGQDFGLVPFGTGRRACPGDTLALRMLNLMLGSLLQGFNWKIGDGLKPEDLDMNDKFGITIQKAIPLRVIPISK</sequence>
<dbReference type="InterPro" id="IPR017972">
    <property type="entry name" value="Cyt_P450_CS"/>
</dbReference>
<dbReference type="KEGG" id="cqi:110731694"/>
<keyword evidence="2 3" id="KW-0349">Heme</keyword>
<evidence type="ECO:0000256" key="3">
    <source>
        <dbReference type="RuleBase" id="RU000461"/>
    </source>
</evidence>
<dbReference type="PROSITE" id="PS00086">
    <property type="entry name" value="CYTOCHROME_P450"/>
    <property type="match status" value="1"/>
</dbReference>
<dbReference type="Gene3D" id="1.10.630.10">
    <property type="entry name" value="Cytochrome P450"/>
    <property type="match status" value="1"/>
</dbReference>
<dbReference type="EnsemblPlants" id="AUR62022711-RA">
    <property type="protein sequence ID" value="AUR62022711-RA:cds"/>
    <property type="gene ID" value="AUR62022711"/>
</dbReference>
<comment type="similarity">
    <text evidence="1 3">Belongs to the cytochrome P450 family.</text>
</comment>
<keyword evidence="3" id="KW-0560">Oxidoreductase</keyword>
<keyword evidence="5" id="KW-1185">Reference proteome</keyword>
<name>A0A803M3B2_CHEQI</name>
<reference evidence="4" key="2">
    <citation type="submission" date="2021-03" db="UniProtKB">
        <authorList>
            <consortium name="EnsemblPlants"/>
        </authorList>
    </citation>
    <scope>IDENTIFICATION</scope>
</reference>
<dbReference type="GO" id="GO:0005506">
    <property type="term" value="F:iron ion binding"/>
    <property type="evidence" value="ECO:0007669"/>
    <property type="project" value="InterPro"/>
</dbReference>
<dbReference type="OrthoDB" id="2789670at2759"/>
<dbReference type="GeneID" id="110731694"/>
<dbReference type="InterPro" id="IPR002401">
    <property type="entry name" value="Cyt_P450_E_grp-I"/>
</dbReference>
<evidence type="ECO:0000313" key="4">
    <source>
        <dbReference type="EnsemblPlants" id="AUR62022711-RA:cds"/>
    </source>
</evidence>
<evidence type="ECO:0000313" key="5">
    <source>
        <dbReference type="Proteomes" id="UP000596660"/>
    </source>
</evidence>
<dbReference type="PANTHER" id="PTHR47950">
    <property type="entry name" value="CYTOCHROME P450, FAMILY 76, SUBFAMILY C, POLYPEPTIDE 5-RELATED"/>
    <property type="match status" value="1"/>
</dbReference>
<feature type="binding site" description="axial binding residue" evidence="2">
    <location>
        <position position="79"/>
    </location>
    <ligand>
        <name>heme</name>
        <dbReference type="ChEBI" id="CHEBI:30413"/>
    </ligand>
    <ligandPart>
        <name>Fe</name>
        <dbReference type="ChEBI" id="CHEBI:18248"/>
    </ligandPart>
</feature>
<evidence type="ECO:0000256" key="1">
    <source>
        <dbReference type="ARBA" id="ARBA00010617"/>
    </source>
</evidence>
<dbReference type="PANTHER" id="PTHR47950:SF12">
    <property type="entry name" value="CYTOCHROME P450 76AD1-LIKE"/>
    <property type="match status" value="1"/>
</dbReference>
<dbReference type="InterPro" id="IPR036396">
    <property type="entry name" value="Cyt_P450_sf"/>
</dbReference>
<dbReference type="InterPro" id="IPR001128">
    <property type="entry name" value="Cyt_P450"/>
</dbReference>
<evidence type="ECO:0000256" key="2">
    <source>
        <dbReference type="PIRSR" id="PIRSR602401-1"/>
    </source>
</evidence>
<protein>
    <recommendedName>
        <fullName evidence="6">Cytochrome P450 76AD1-like protein</fullName>
    </recommendedName>
</protein>
<proteinExistence type="inferred from homology"/>
<gene>
    <name evidence="4" type="primary">LOC110731694</name>
</gene>
<dbReference type="RefSeq" id="XP_021767265.1">
    <property type="nucleotide sequence ID" value="XM_021911573.1"/>
</dbReference>
<dbReference type="Gramene" id="AUR62022711-RA">
    <property type="protein sequence ID" value="AUR62022711-RA:cds"/>
    <property type="gene ID" value="AUR62022711"/>
</dbReference>
<dbReference type="AlphaFoldDB" id="A0A803M3B2"/>
<dbReference type="Proteomes" id="UP000596660">
    <property type="component" value="Unplaced"/>
</dbReference>
<dbReference type="GO" id="GO:0004497">
    <property type="term" value="F:monooxygenase activity"/>
    <property type="evidence" value="ECO:0007669"/>
    <property type="project" value="UniProtKB-KW"/>
</dbReference>
<keyword evidence="2 3" id="KW-0479">Metal-binding</keyword>
<accession>A0A803M3B2</accession>
<dbReference type="GO" id="GO:0020037">
    <property type="term" value="F:heme binding"/>
    <property type="evidence" value="ECO:0007669"/>
    <property type="project" value="InterPro"/>
</dbReference>
<keyword evidence="2 3" id="KW-0408">Iron</keyword>